<dbReference type="InterPro" id="IPR021827">
    <property type="entry name" value="Nup186/Nup192/Nup205"/>
</dbReference>
<feature type="compositionally biased region" description="Low complexity" evidence="1">
    <location>
        <begin position="211"/>
        <end position="220"/>
    </location>
</feature>
<name>A0A5J5ADG2_9ASTE</name>
<dbReference type="PANTHER" id="PTHR31344:SF13">
    <property type="entry name" value="EEIG1_EHBP1 PROTEIN AMINO-TERMINAL DOMAIN PROTEIN"/>
    <property type="match status" value="1"/>
</dbReference>
<dbReference type="EMBL" id="CM018044">
    <property type="protein sequence ID" value="KAA8528993.1"/>
    <property type="molecule type" value="Genomic_DNA"/>
</dbReference>
<dbReference type="GO" id="GO:0005643">
    <property type="term" value="C:nuclear pore"/>
    <property type="evidence" value="ECO:0007669"/>
    <property type="project" value="InterPro"/>
</dbReference>
<feature type="region of interest" description="Disordered" evidence="1">
    <location>
        <begin position="324"/>
        <end position="343"/>
    </location>
</feature>
<dbReference type="Pfam" id="PF10358">
    <property type="entry name" value="NT-C2"/>
    <property type="match status" value="1"/>
</dbReference>
<evidence type="ECO:0000256" key="1">
    <source>
        <dbReference type="SAM" id="MobiDB-lite"/>
    </source>
</evidence>
<protein>
    <recommendedName>
        <fullName evidence="2">C2 NT-type domain-containing protein</fullName>
    </recommendedName>
</protein>
<sequence>MVLGLRSKHRKGISVQVDYLVHVKEIKPWPPSQSLRSVQSVLLQWENGDQNSGSLASGVGNGSIEFKESFMLHVTLCREKKAPDNFQKNCLEFNLYESRKDKAAKGQLLGTKGQLLGTAIINLADYGIIKEILAISFPVNCKKSSKNTAQPILFVNIQPYDKDSSNSSPQGCLSKEPSLDKDGGESVSEFINEEYDGESEIASFTDDDVSSHSSRTISSSGFETTKVPPPQNEESGSESAKDRKVSRSGEPALPLSVEPAKSVVNSVAESFKLPNETSHPPATVSSSDLGNSVYNHAFLSKSPEMVLVPVQKNSFTSAVQSSSSSLGYQDVNEKSNNGRSFEQEDMTQVLHEEVVDDKGKIQETAQQSMNAVEKQKLAAEVASSDRYIQVCVNSDITNSRDSQANAEDYGQASRWSKNGQLDATTINDVHVSLVESKEKKEQREDGQDEQILKEKRHSSGNKPVDKFSQDDSSKRGSLRSDTLTFSRRALGVQGTDRHNNKLKHVKSVQLPFGSAQANEFFGGNSQNIEKAKEIDPMEDDYNNATGNAAAARKEPRFGFGDSSIEWKSFGDNRQNIEKAKEIDPMEDDCNKAKGDAAAARKEPRIGFGDSSIEWKSRVELLEEELREAAALEAALYSVVAEHGSSTNKVHAPARRLSRFYLHACKARSLAKRASAARAAVSGLVLVSKACGNDVPRLTFWLSNSIMLRVIVNQAVGEMLLSDGTPIDSNGGGTGSAGRSSLKQDESSFIGEEKNHSIEEFDDWEDPQTFSIALEKVEAWIFSRIVESVWWQTLTPHMQLTAAKTSGRAMGSNSRKTSGNRYVLGDQEQGNFSIELWKKAFKDACERLCPIRAGGHECGCLPVLPRLVMEQLVGRLDVAMFNAILRESAEEMPTDPVSDPISDSKVLPIPTGKSSFGAGAQLKNAVGNWSRWLTDLFGIEDSDSPGETNNLDEDNGLECETSFKAFRLLNALSDLMMLPFEMLADRSTRKEVCPTFGAPLIKRVLNNFVPDEFCPDPIPVAVLEALDAEDDLEASGESVTSFPCIATPTAYSPPPGASLTRIIGEVGSHTLQRRGSSVFRKSHISDDELDDLDSPITSIVVDNSRVYSTSTKPNWMPKGKGGRNVVRYQLLREVWRDCE</sequence>
<feature type="domain" description="C2 NT-type" evidence="2">
    <location>
        <begin position="7"/>
        <end position="161"/>
    </location>
</feature>
<feature type="region of interest" description="Disordered" evidence="1">
    <location>
        <begin position="724"/>
        <end position="745"/>
    </location>
</feature>
<evidence type="ECO:0000313" key="3">
    <source>
        <dbReference type="EMBL" id="KAA8528993.1"/>
    </source>
</evidence>
<accession>A0A5J5ADG2</accession>
<feature type="compositionally biased region" description="Basic and acidic residues" evidence="1">
    <location>
        <begin position="435"/>
        <end position="453"/>
    </location>
</feature>
<dbReference type="InterPro" id="IPR019448">
    <property type="entry name" value="NT-C2"/>
</dbReference>
<feature type="region of interest" description="Disordered" evidence="1">
    <location>
        <begin position="434"/>
        <end position="482"/>
    </location>
</feature>
<dbReference type="AlphaFoldDB" id="A0A5J5ADG2"/>
<feature type="compositionally biased region" description="Basic and acidic residues" evidence="1">
    <location>
        <begin position="463"/>
        <end position="474"/>
    </location>
</feature>
<dbReference type="Proteomes" id="UP000325577">
    <property type="component" value="Linkage Group LG20"/>
</dbReference>
<reference evidence="3 4" key="1">
    <citation type="submission" date="2019-09" db="EMBL/GenBank/DDBJ databases">
        <title>A chromosome-level genome assembly of the Chinese tupelo Nyssa sinensis.</title>
        <authorList>
            <person name="Yang X."/>
            <person name="Kang M."/>
            <person name="Yang Y."/>
            <person name="Xiong H."/>
            <person name="Wang M."/>
            <person name="Zhang Z."/>
            <person name="Wang Z."/>
            <person name="Wu H."/>
            <person name="Ma T."/>
            <person name="Liu J."/>
            <person name="Xi Z."/>
        </authorList>
    </citation>
    <scope>NUCLEOTIDE SEQUENCE [LARGE SCALE GENOMIC DNA]</scope>
    <source>
        <strain evidence="3">J267</strain>
        <tissue evidence="3">Leaf</tissue>
    </source>
</reference>
<evidence type="ECO:0000313" key="4">
    <source>
        <dbReference type="Proteomes" id="UP000325577"/>
    </source>
</evidence>
<organism evidence="3 4">
    <name type="scientific">Nyssa sinensis</name>
    <dbReference type="NCBI Taxonomy" id="561372"/>
    <lineage>
        <taxon>Eukaryota</taxon>
        <taxon>Viridiplantae</taxon>
        <taxon>Streptophyta</taxon>
        <taxon>Embryophyta</taxon>
        <taxon>Tracheophyta</taxon>
        <taxon>Spermatophyta</taxon>
        <taxon>Magnoliopsida</taxon>
        <taxon>eudicotyledons</taxon>
        <taxon>Gunneridae</taxon>
        <taxon>Pentapetalae</taxon>
        <taxon>asterids</taxon>
        <taxon>Cornales</taxon>
        <taxon>Nyssaceae</taxon>
        <taxon>Nyssa</taxon>
    </lineage>
</organism>
<keyword evidence="4" id="KW-1185">Reference proteome</keyword>
<gene>
    <name evidence="3" type="ORF">F0562_033519</name>
</gene>
<dbReference type="PROSITE" id="PS51840">
    <property type="entry name" value="C2_NT"/>
    <property type="match status" value="1"/>
</dbReference>
<evidence type="ECO:0000259" key="2">
    <source>
        <dbReference type="PROSITE" id="PS51840"/>
    </source>
</evidence>
<feature type="region of interest" description="Disordered" evidence="1">
    <location>
        <begin position="162"/>
        <end position="185"/>
    </location>
</feature>
<dbReference type="PANTHER" id="PTHR31344">
    <property type="entry name" value="NUCLEAR PORE COMPLEX PROTEIN NUP205"/>
    <property type="match status" value="1"/>
</dbReference>
<dbReference type="OrthoDB" id="20172at2759"/>
<feature type="region of interest" description="Disordered" evidence="1">
    <location>
        <begin position="203"/>
        <end position="261"/>
    </location>
</feature>
<proteinExistence type="predicted"/>